<keyword evidence="3" id="KW-1185">Reference proteome</keyword>
<feature type="region of interest" description="Disordered" evidence="1">
    <location>
        <begin position="40"/>
        <end position="62"/>
    </location>
</feature>
<dbReference type="KEGG" id="nfl:COO91_01242"/>
<protein>
    <submittedName>
        <fullName evidence="2">Uncharacterized protein</fullName>
    </submittedName>
</protein>
<proteinExistence type="predicted"/>
<evidence type="ECO:0000313" key="3">
    <source>
        <dbReference type="Proteomes" id="UP000232003"/>
    </source>
</evidence>
<gene>
    <name evidence="2" type="ORF">COO91_01242</name>
</gene>
<name>A0A2K8SIR5_9NOSO</name>
<organism evidence="2 3">
    <name type="scientific">Nostoc flagelliforme CCNUN1</name>
    <dbReference type="NCBI Taxonomy" id="2038116"/>
    <lineage>
        <taxon>Bacteria</taxon>
        <taxon>Bacillati</taxon>
        <taxon>Cyanobacteriota</taxon>
        <taxon>Cyanophyceae</taxon>
        <taxon>Nostocales</taxon>
        <taxon>Nostocaceae</taxon>
        <taxon>Nostoc</taxon>
    </lineage>
</organism>
<dbReference type="AlphaFoldDB" id="A0A2K8SIR5"/>
<reference evidence="2 3" key="1">
    <citation type="submission" date="2017-11" db="EMBL/GenBank/DDBJ databases">
        <title>Complete genome of a free-living desiccation-tolerant cyanobacterium and its photosynthetic adaptation to extreme terrestrial habitat.</title>
        <authorList>
            <person name="Shang J."/>
        </authorList>
    </citation>
    <scope>NUCLEOTIDE SEQUENCE [LARGE SCALE GENOMIC DNA]</scope>
    <source>
        <strain evidence="2 3">CCNUN1</strain>
    </source>
</reference>
<evidence type="ECO:0000313" key="2">
    <source>
        <dbReference type="EMBL" id="AUB35364.1"/>
    </source>
</evidence>
<accession>A0A2K8SIR5</accession>
<sequence>MLLLFYWARWFGYWIALHPKKTSDCYEGLATLTAIAPNLPPVRHHRRTSPTVESATAGAMQL</sequence>
<dbReference type="Proteomes" id="UP000232003">
    <property type="component" value="Chromosome"/>
</dbReference>
<dbReference type="EMBL" id="CP024785">
    <property type="protein sequence ID" value="AUB35364.1"/>
    <property type="molecule type" value="Genomic_DNA"/>
</dbReference>
<evidence type="ECO:0000256" key="1">
    <source>
        <dbReference type="SAM" id="MobiDB-lite"/>
    </source>
</evidence>